<dbReference type="SUPFAM" id="SSF46785">
    <property type="entry name" value="Winged helix' DNA-binding domain"/>
    <property type="match status" value="1"/>
</dbReference>
<reference evidence="5 6" key="1">
    <citation type="submission" date="2024-09" db="EMBL/GenBank/DDBJ databases">
        <authorList>
            <person name="Sun Q."/>
            <person name="Mori K."/>
        </authorList>
    </citation>
    <scope>NUCLEOTIDE SEQUENCE [LARGE SCALE GENOMIC DNA]</scope>
    <source>
        <strain evidence="5 6">TBRC 4938</strain>
    </source>
</reference>
<dbReference type="InterPro" id="IPR011711">
    <property type="entry name" value="GntR_C"/>
</dbReference>
<comment type="caution">
    <text evidence="5">The sequence shown here is derived from an EMBL/GenBank/DDBJ whole genome shotgun (WGS) entry which is preliminary data.</text>
</comment>
<evidence type="ECO:0000256" key="2">
    <source>
        <dbReference type="ARBA" id="ARBA00023125"/>
    </source>
</evidence>
<dbReference type="Gene3D" id="1.10.10.10">
    <property type="entry name" value="Winged helix-like DNA-binding domain superfamily/Winged helix DNA-binding domain"/>
    <property type="match status" value="1"/>
</dbReference>
<dbReference type="PRINTS" id="PR00035">
    <property type="entry name" value="HTHGNTR"/>
</dbReference>
<gene>
    <name evidence="5" type="ORF">ACFFP0_09830</name>
</gene>
<dbReference type="CDD" id="cd07377">
    <property type="entry name" value="WHTH_GntR"/>
    <property type="match status" value="1"/>
</dbReference>
<dbReference type="Proteomes" id="UP001589692">
    <property type="component" value="Unassembled WGS sequence"/>
</dbReference>
<dbReference type="Gene3D" id="1.20.120.530">
    <property type="entry name" value="GntR ligand-binding domain-like"/>
    <property type="match status" value="1"/>
</dbReference>
<evidence type="ECO:0000256" key="3">
    <source>
        <dbReference type="ARBA" id="ARBA00023163"/>
    </source>
</evidence>
<keyword evidence="6" id="KW-1185">Reference proteome</keyword>
<dbReference type="InterPro" id="IPR008920">
    <property type="entry name" value="TF_FadR/GntR_C"/>
</dbReference>
<dbReference type="InterPro" id="IPR036390">
    <property type="entry name" value="WH_DNA-bd_sf"/>
</dbReference>
<proteinExistence type="predicted"/>
<dbReference type="RefSeq" id="WP_377259735.1">
    <property type="nucleotide sequence ID" value="NZ_JBHMAA010000011.1"/>
</dbReference>
<dbReference type="InterPro" id="IPR036388">
    <property type="entry name" value="WH-like_DNA-bd_sf"/>
</dbReference>
<protein>
    <submittedName>
        <fullName evidence="5">FadR/GntR family transcriptional regulator</fullName>
    </submittedName>
</protein>
<dbReference type="EMBL" id="JBHMAA010000011">
    <property type="protein sequence ID" value="MFB9949147.1"/>
    <property type="molecule type" value="Genomic_DNA"/>
</dbReference>
<dbReference type="SMART" id="SM00895">
    <property type="entry name" value="FCD"/>
    <property type="match status" value="1"/>
</dbReference>
<evidence type="ECO:0000259" key="4">
    <source>
        <dbReference type="PROSITE" id="PS50949"/>
    </source>
</evidence>
<keyword evidence="1" id="KW-0805">Transcription regulation</keyword>
<feature type="domain" description="HTH gntR-type" evidence="4">
    <location>
        <begin position="19"/>
        <end position="87"/>
    </location>
</feature>
<sequence length="256" mass="28726">MTTTSQERAAKQERAKNRSSLSDRIYHLLYSRIVNGEYPTNQKLPPELALAEEFGVSRPVLRTALERLRDEGLLYSRQGAGSYVRRPQQAVLGFARVETIADIQRCYEFRMTIETDAAYHAALRHNQEALREIKEALDLLDAATGSFKHREDADYAFHMAVVRASNNHFYETSLRALREHIQVGMKMHGQSLMSDGPRGLEKAYAEHSSIYEAIRAGDAAGAKNAMLLHITNSRDRLFGGGMINLAMAANTEPDSN</sequence>
<name>A0ABV6AGZ9_9HYPH</name>
<evidence type="ECO:0000313" key="6">
    <source>
        <dbReference type="Proteomes" id="UP001589692"/>
    </source>
</evidence>
<dbReference type="Pfam" id="PF07729">
    <property type="entry name" value="FCD"/>
    <property type="match status" value="1"/>
</dbReference>
<dbReference type="InterPro" id="IPR000524">
    <property type="entry name" value="Tscrpt_reg_HTH_GntR"/>
</dbReference>
<evidence type="ECO:0000256" key="1">
    <source>
        <dbReference type="ARBA" id="ARBA00023015"/>
    </source>
</evidence>
<dbReference type="SMART" id="SM00345">
    <property type="entry name" value="HTH_GNTR"/>
    <property type="match status" value="1"/>
</dbReference>
<dbReference type="PROSITE" id="PS50949">
    <property type="entry name" value="HTH_GNTR"/>
    <property type="match status" value="1"/>
</dbReference>
<accession>A0ABV6AGZ9</accession>
<keyword evidence="2" id="KW-0238">DNA-binding</keyword>
<evidence type="ECO:0000313" key="5">
    <source>
        <dbReference type="EMBL" id="MFB9949147.1"/>
    </source>
</evidence>
<dbReference type="PANTHER" id="PTHR43537:SF5">
    <property type="entry name" value="UXU OPERON TRANSCRIPTIONAL REGULATOR"/>
    <property type="match status" value="1"/>
</dbReference>
<dbReference type="PANTHER" id="PTHR43537">
    <property type="entry name" value="TRANSCRIPTIONAL REGULATOR, GNTR FAMILY"/>
    <property type="match status" value="1"/>
</dbReference>
<organism evidence="5 6">
    <name type="scientific">Rhizobium puerariae</name>
    <dbReference type="NCBI Taxonomy" id="1585791"/>
    <lineage>
        <taxon>Bacteria</taxon>
        <taxon>Pseudomonadati</taxon>
        <taxon>Pseudomonadota</taxon>
        <taxon>Alphaproteobacteria</taxon>
        <taxon>Hyphomicrobiales</taxon>
        <taxon>Rhizobiaceae</taxon>
        <taxon>Rhizobium/Agrobacterium group</taxon>
        <taxon>Rhizobium</taxon>
    </lineage>
</organism>
<dbReference type="Pfam" id="PF00392">
    <property type="entry name" value="GntR"/>
    <property type="match status" value="1"/>
</dbReference>
<dbReference type="SUPFAM" id="SSF48008">
    <property type="entry name" value="GntR ligand-binding domain-like"/>
    <property type="match status" value="1"/>
</dbReference>
<keyword evidence="3" id="KW-0804">Transcription</keyword>